<evidence type="ECO:0000256" key="3">
    <source>
        <dbReference type="ARBA" id="ARBA00022677"/>
    </source>
</evidence>
<keyword evidence="3" id="KW-0551">Lipid droplet</keyword>
<evidence type="ECO:0000256" key="4">
    <source>
        <dbReference type="SAM" id="MobiDB-lite"/>
    </source>
</evidence>
<feature type="non-terminal residue" evidence="5">
    <location>
        <position position="368"/>
    </location>
</feature>
<dbReference type="PANTHER" id="PTHR47138">
    <property type="entry name" value="PERILIPIN-1"/>
    <property type="match status" value="1"/>
</dbReference>
<comment type="similarity">
    <text evidence="2">Belongs to the perilipin family.</text>
</comment>
<sequence>EQENVLHRVLQLPVVSGTCECFQKAYNSTKEAHPVVASVCNAYEKGVQGASNLAAWSMEPVVRRLSTQFTAANELACRGLDHLEEKIPALQYPPEKIASELKGTISTRLRSARNSISVPIASTSDKILASCELALGMAKETAEYAANTRVGRLASGGADLALGGIEKRAQKAPKVKPSLMRRVSTLANTLSRHTMQTTAWALKQGHSLAMWVPGVAPLSSLAQWGASAAMQVVSRRRQSEVRVPWLHNLAASQDENHDDQTDTEGEETDDEEEEEGSEAEESVLREVTALPNPRGLLSGVVHTMQKTLRSTISAVTWAPAAVLGTVGRILHLTPAQAVSSTKGRAMSLSDALKGVTDNVVDTVVHYVP</sequence>
<feature type="non-terminal residue" evidence="5">
    <location>
        <position position="1"/>
    </location>
</feature>
<dbReference type="OrthoDB" id="376826at2759"/>
<dbReference type="PANTHER" id="PTHR47138:SF1">
    <property type="entry name" value="PERILIPIN-1"/>
    <property type="match status" value="1"/>
</dbReference>
<dbReference type="AlphaFoldDB" id="A0A1A6HHD2"/>
<dbReference type="InterPro" id="IPR004279">
    <property type="entry name" value="Perilipin"/>
</dbReference>
<protein>
    <recommendedName>
        <fullName evidence="7">Perilipin</fullName>
    </recommendedName>
</protein>
<feature type="compositionally biased region" description="Acidic residues" evidence="4">
    <location>
        <begin position="261"/>
        <end position="281"/>
    </location>
</feature>
<gene>
    <name evidence="5" type="ORF">A6R68_19638</name>
</gene>
<proteinExistence type="inferred from homology"/>
<dbReference type="STRING" id="56216.A0A1A6HHD2"/>
<feature type="region of interest" description="Disordered" evidence="4">
    <location>
        <begin position="248"/>
        <end position="288"/>
    </location>
</feature>
<reference evidence="5 6" key="1">
    <citation type="submission" date="2016-06" db="EMBL/GenBank/DDBJ databases">
        <title>The Draft Genome Sequence and Annotation of the Desert Woodrat Neotoma lepida.</title>
        <authorList>
            <person name="Campbell M."/>
            <person name="Oakeson K.F."/>
            <person name="Yandell M."/>
            <person name="Halpert J.R."/>
            <person name="Dearing D."/>
        </authorList>
    </citation>
    <scope>NUCLEOTIDE SEQUENCE [LARGE SCALE GENOMIC DNA]</scope>
    <source>
        <strain evidence="5">417</strain>
        <tissue evidence="5">Liver</tissue>
    </source>
</reference>
<dbReference type="PIRSF" id="PIRSF036881">
    <property type="entry name" value="PAT"/>
    <property type="match status" value="1"/>
</dbReference>
<keyword evidence="6" id="KW-1185">Reference proteome</keyword>
<accession>A0A1A6HHD2</accession>
<dbReference type="Proteomes" id="UP000092124">
    <property type="component" value="Unassembled WGS sequence"/>
</dbReference>
<dbReference type="InterPro" id="IPR042998">
    <property type="entry name" value="PLIN1"/>
</dbReference>
<comment type="caution">
    <text evidence="5">The sequence shown here is derived from an EMBL/GenBank/DDBJ whole genome shotgun (WGS) entry which is preliminary data.</text>
</comment>
<evidence type="ECO:0000313" key="6">
    <source>
        <dbReference type="Proteomes" id="UP000092124"/>
    </source>
</evidence>
<dbReference type="GO" id="GO:0005811">
    <property type="term" value="C:lipid droplet"/>
    <property type="evidence" value="ECO:0007669"/>
    <property type="project" value="UniProtKB-SubCell"/>
</dbReference>
<name>A0A1A6HHD2_NEOLE</name>
<evidence type="ECO:0000256" key="2">
    <source>
        <dbReference type="ARBA" id="ARBA00006311"/>
    </source>
</evidence>
<evidence type="ECO:0000313" key="5">
    <source>
        <dbReference type="EMBL" id="OBS77973.1"/>
    </source>
</evidence>
<dbReference type="Pfam" id="PF03036">
    <property type="entry name" value="Perilipin"/>
    <property type="match status" value="1"/>
</dbReference>
<dbReference type="EMBL" id="LZPO01027630">
    <property type="protein sequence ID" value="OBS77973.1"/>
    <property type="molecule type" value="Genomic_DNA"/>
</dbReference>
<evidence type="ECO:0008006" key="7">
    <source>
        <dbReference type="Google" id="ProtNLM"/>
    </source>
</evidence>
<dbReference type="GO" id="GO:0006629">
    <property type="term" value="P:lipid metabolic process"/>
    <property type="evidence" value="ECO:0007669"/>
    <property type="project" value="InterPro"/>
</dbReference>
<comment type="subcellular location">
    <subcellularLocation>
        <location evidence="1">Lipid droplet</location>
    </subcellularLocation>
</comment>
<organism evidence="5 6">
    <name type="scientific">Neotoma lepida</name>
    <name type="common">Desert woodrat</name>
    <dbReference type="NCBI Taxonomy" id="56216"/>
    <lineage>
        <taxon>Eukaryota</taxon>
        <taxon>Metazoa</taxon>
        <taxon>Chordata</taxon>
        <taxon>Craniata</taxon>
        <taxon>Vertebrata</taxon>
        <taxon>Euteleostomi</taxon>
        <taxon>Mammalia</taxon>
        <taxon>Eutheria</taxon>
        <taxon>Euarchontoglires</taxon>
        <taxon>Glires</taxon>
        <taxon>Rodentia</taxon>
        <taxon>Myomorpha</taxon>
        <taxon>Muroidea</taxon>
        <taxon>Cricetidae</taxon>
        <taxon>Neotominae</taxon>
        <taxon>Neotoma</taxon>
    </lineage>
</organism>
<evidence type="ECO:0000256" key="1">
    <source>
        <dbReference type="ARBA" id="ARBA00004502"/>
    </source>
</evidence>